<evidence type="ECO:0000256" key="3">
    <source>
        <dbReference type="ARBA" id="ARBA00022989"/>
    </source>
</evidence>
<dbReference type="EMBL" id="GECZ01029186">
    <property type="protein sequence ID" value="JAS40583.1"/>
    <property type="molecule type" value="Transcribed_RNA"/>
</dbReference>
<dbReference type="SUPFAM" id="SSF103473">
    <property type="entry name" value="MFS general substrate transporter"/>
    <property type="match status" value="1"/>
</dbReference>
<reference evidence="6" key="1">
    <citation type="submission" date="2015-11" db="EMBL/GenBank/DDBJ databases">
        <title>De novo transcriptome assembly of four potential Pierce s Disease insect vectors from Arizona vineyards.</title>
        <authorList>
            <person name="Tassone E.E."/>
        </authorList>
    </citation>
    <scope>NUCLEOTIDE SEQUENCE</scope>
</reference>
<keyword evidence="2 5" id="KW-0812">Transmembrane</keyword>
<protein>
    <recommendedName>
        <fullName evidence="7">Major facilitator superfamily (MFS) profile domain-containing protein</fullName>
    </recommendedName>
</protein>
<evidence type="ECO:0000256" key="5">
    <source>
        <dbReference type="SAM" id="Phobius"/>
    </source>
</evidence>
<feature type="non-terminal residue" evidence="6">
    <location>
        <position position="1"/>
    </location>
</feature>
<evidence type="ECO:0000256" key="4">
    <source>
        <dbReference type="ARBA" id="ARBA00023136"/>
    </source>
</evidence>
<accession>A0A1B6ESA9</accession>
<organism evidence="6">
    <name type="scientific">Cuerna arida</name>
    <dbReference type="NCBI Taxonomy" id="1464854"/>
    <lineage>
        <taxon>Eukaryota</taxon>
        <taxon>Metazoa</taxon>
        <taxon>Ecdysozoa</taxon>
        <taxon>Arthropoda</taxon>
        <taxon>Hexapoda</taxon>
        <taxon>Insecta</taxon>
        <taxon>Pterygota</taxon>
        <taxon>Neoptera</taxon>
        <taxon>Paraneoptera</taxon>
        <taxon>Hemiptera</taxon>
        <taxon>Auchenorrhyncha</taxon>
        <taxon>Membracoidea</taxon>
        <taxon>Cicadellidae</taxon>
        <taxon>Cicadellinae</taxon>
        <taxon>Proconiini</taxon>
        <taxon>Cuerna</taxon>
    </lineage>
</organism>
<comment type="subcellular location">
    <subcellularLocation>
        <location evidence="1">Membrane</location>
        <topology evidence="1">Multi-pass membrane protein</topology>
    </subcellularLocation>
</comment>
<dbReference type="Gene3D" id="1.20.1250.20">
    <property type="entry name" value="MFS general substrate transporter like domains"/>
    <property type="match status" value="1"/>
</dbReference>
<proteinExistence type="predicted"/>
<dbReference type="InterPro" id="IPR050382">
    <property type="entry name" value="MFS_Na/Anion_cotransporter"/>
</dbReference>
<dbReference type="InterPro" id="IPR036259">
    <property type="entry name" value="MFS_trans_sf"/>
</dbReference>
<evidence type="ECO:0000256" key="2">
    <source>
        <dbReference type="ARBA" id="ARBA00022692"/>
    </source>
</evidence>
<dbReference type="PANTHER" id="PTHR11662:SF455">
    <property type="entry name" value="GH23975P"/>
    <property type="match status" value="1"/>
</dbReference>
<keyword evidence="3 5" id="KW-1133">Transmembrane helix</keyword>
<dbReference type="GO" id="GO:0006820">
    <property type="term" value="P:monoatomic anion transport"/>
    <property type="evidence" value="ECO:0007669"/>
    <property type="project" value="TreeGrafter"/>
</dbReference>
<dbReference type="PANTHER" id="PTHR11662">
    <property type="entry name" value="SOLUTE CARRIER FAMILY 17"/>
    <property type="match status" value="1"/>
</dbReference>
<evidence type="ECO:0000256" key="1">
    <source>
        <dbReference type="ARBA" id="ARBA00004141"/>
    </source>
</evidence>
<evidence type="ECO:0008006" key="7">
    <source>
        <dbReference type="Google" id="ProtNLM"/>
    </source>
</evidence>
<dbReference type="GO" id="GO:0016020">
    <property type="term" value="C:membrane"/>
    <property type="evidence" value="ECO:0007669"/>
    <property type="project" value="UniProtKB-SubCell"/>
</dbReference>
<gene>
    <name evidence="6" type="ORF">g.16426</name>
</gene>
<feature type="non-terminal residue" evidence="6">
    <location>
        <position position="126"/>
    </location>
</feature>
<dbReference type="GO" id="GO:0022857">
    <property type="term" value="F:transmembrane transporter activity"/>
    <property type="evidence" value="ECO:0007669"/>
    <property type="project" value="TreeGrafter"/>
</dbReference>
<evidence type="ECO:0000313" key="6">
    <source>
        <dbReference type="EMBL" id="JAS40583.1"/>
    </source>
</evidence>
<feature type="transmembrane region" description="Helical" evidence="5">
    <location>
        <begin position="37"/>
        <end position="56"/>
    </location>
</feature>
<name>A0A1B6ESA9_9HEMI</name>
<dbReference type="AlphaFoldDB" id="A0A1B6ESA9"/>
<sequence length="126" mass="14142">NKEVQCAVGVCARAMDNVPHRRHKGQRWMFWKRRRHLVTFLAFLGFFNVNILRSNLSYAINPMTKSTHKVTLANGTVLENQDISWHLHEISEIMSVSFVGFVATQILGGWLGACLGGSRVYAVGVA</sequence>
<keyword evidence="4 5" id="KW-0472">Membrane</keyword>